<dbReference type="InterPro" id="IPR012515">
    <property type="entry name" value="Antimicrobial12"/>
</dbReference>
<name>A0ABV0ZD20_9TELE</name>
<dbReference type="Proteomes" id="UP001469553">
    <property type="component" value="Unassembled WGS sequence"/>
</dbReference>
<feature type="non-terminal residue" evidence="6">
    <location>
        <position position="1"/>
    </location>
</feature>
<reference evidence="6 7" key="1">
    <citation type="submission" date="2021-06" db="EMBL/GenBank/DDBJ databases">
        <authorList>
            <person name="Palmer J.M."/>
        </authorList>
    </citation>
    <scope>NUCLEOTIDE SEQUENCE [LARGE SCALE GENOMIC DNA]</scope>
    <source>
        <strain evidence="6 7">AS_MEX2019</strain>
        <tissue evidence="6">Muscle</tissue>
    </source>
</reference>
<protein>
    <submittedName>
        <fullName evidence="6">Uncharacterized protein</fullName>
    </submittedName>
</protein>
<dbReference type="Pfam" id="PF08107">
    <property type="entry name" value="Antimicrobial12"/>
    <property type="match status" value="1"/>
</dbReference>
<proteinExistence type="inferred from homology"/>
<evidence type="ECO:0000256" key="2">
    <source>
        <dbReference type="ARBA" id="ARBA00007419"/>
    </source>
</evidence>
<organism evidence="6 7">
    <name type="scientific">Ameca splendens</name>
    <dbReference type="NCBI Taxonomy" id="208324"/>
    <lineage>
        <taxon>Eukaryota</taxon>
        <taxon>Metazoa</taxon>
        <taxon>Chordata</taxon>
        <taxon>Craniata</taxon>
        <taxon>Vertebrata</taxon>
        <taxon>Euteleostomi</taxon>
        <taxon>Actinopterygii</taxon>
        <taxon>Neopterygii</taxon>
        <taxon>Teleostei</taxon>
        <taxon>Neoteleostei</taxon>
        <taxon>Acanthomorphata</taxon>
        <taxon>Ovalentaria</taxon>
        <taxon>Atherinomorphae</taxon>
        <taxon>Cyprinodontiformes</taxon>
        <taxon>Goodeidae</taxon>
        <taxon>Ameca</taxon>
    </lineage>
</organism>
<evidence type="ECO:0000256" key="1">
    <source>
        <dbReference type="ARBA" id="ARBA00004613"/>
    </source>
</evidence>
<keyword evidence="4" id="KW-0929">Antimicrobial</keyword>
<evidence type="ECO:0000256" key="3">
    <source>
        <dbReference type="ARBA" id="ARBA00022525"/>
    </source>
</evidence>
<evidence type="ECO:0000256" key="4">
    <source>
        <dbReference type="ARBA" id="ARBA00022529"/>
    </source>
</evidence>
<evidence type="ECO:0000256" key="5">
    <source>
        <dbReference type="ARBA" id="ARBA00023022"/>
    </source>
</evidence>
<gene>
    <name evidence="6" type="ORF">AMECASPLE_020397</name>
</gene>
<evidence type="ECO:0000313" key="6">
    <source>
        <dbReference type="EMBL" id="MEQ2303784.1"/>
    </source>
</evidence>
<keyword evidence="7" id="KW-1185">Reference proteome</keyword>
<keyword evidence="5" id="KW-0044">Antibiotic</keyword>
<accession>A0ABV0ZD20</accession>
<dbReference type="EMBL" id="JAHRIP010058126">
    <property type="protein sequence ID" value="MEQ2303784.1"/>
    <property type="molecule type" value="Genomic_DNA"/>
</dbReference>
<sequence length="113" mass="12869">ASPTVHGLYQSLLHFNDSVSDQLFTCDPESSESRMKFTVAFLVLSMVVFMAQPGEGFWRKQIGNCIKGVISGNGKQAVEQADQWIDQQDLVQQDEDQQQIEKRSFEHKALQRH</sequence>
<comment type="similarity">
    <text evidence="2">Belongs to the pleurocidin family.</text>
</comment>
<keyword evidence="3" id="KW-0964">Secreted</keyword>
<evidence type="ECO:0000313" key="7">
    <source>
        <dbReference type="Proteomes" id="UP001469553"/>
    </source>
</evidence>
<comment type="subcellular location">
    <subcellularLocation>
        <location evidence="1">Secreted</location>
    </subcellularLocation>
</comment>
<comment type="caution">
    <text evidence="6">The sequence shown here is derived from an EMBL/GenBank/DDBJ whole genome shotgun (WGS) entry which is preliminary data.</text>
</comment>